<accession>A0A7X6FQ03</accession>
<protein>
    <submittedName>
        <fullName evidence="1">Uncharacterized protein</fullName>
    </submittedName>
</protein>
<gene>
    <name evidence="1" type="ORF">HGG76_10515</name>
</gene>
<name>A0A7X6FQ03_9HYPH</name>
<evidence type="ECO:0000313" key="1">
    <source>
        <dbReference type="EMBL" id="NKW09832.1"/>
    </source>
</evidence>
<organism evidence="1 2">
    <name type="scientific">Brucella tritici</name>
    <dbReference type="NCBI Taxonomy" id="94626"/>
    <lineage>
        <taxon>Bacteria</taxon>
        <taxon>Pseudomonadati</taxon>
        <taxon>Pseudomonadota</taxon>
        <taxon>Alphaproteobacteria</taxon>
        <taxon>Hyphomicrobiales</taxon>
        <taxon>Brucellaceae</taxon>
        <taxon>Brucella/Ochrobactrum group</taxon>
        <taxon>Brucella</taxon>
    </lineage>
</organism>
<proteinExistence type="predicted"/>
<dbReference type="Proteomes" id="UP000558475">
    <property type="component" value="Unassembled WGS sequence"/>
</dbReference>
<comment type="caution">
    <text evidence="1">The sequence shown here is derived from an EMBL/GenBank/DDBJ whole genome shotgun (WGS) entry which is preliminary data.</text>
</comment>
<dbReference type="AlphaFoldDB" id="A0A7X6FQ03"/>
<evidence type="ECO:0000313" key="2">
    <source>
        <dbReference type="Proteomes" id="UP000558475"/>
    </source>
</evidence>
<sequence length="48" mass="5616">MSNYCPVTRAAFSKAFSSIQNAISRRWMREVSALFRKSIDFIVHHLEN</sequence>
<reference evidence="1 2" key="1">
    <citation type="submission" date="2020-04" db="EMBL/GenBank/DDBJ databases">
        <title>Whole genome sequencing of clinical and environmental type strains of Ochrobactrum.</title>
        <authorList>
            <person name="Dharne M."/>
        </authorList>
    </citation>
    <scope>NUCLEOTIDE SEQUENCE [LARGE SCALE GENOMIC DNA]</scope>
    <source>
        <strain evidence="1 2">DSM 13340</strain>
    </source>
</reference>
<dbReference type="EMBL" id="JAAXZB010000001">
    <property type="protein sequence ID" value="NKW09832.1"/>
    <property type="molecule type" value="Genomic_DNA"/>
</dbReference>